<keyword evidence="3" id="KW-0687">Ribonucleoprotein</keyword>
<evidence type="ECO:0000256" key="2">
    <source>
        <dbReference type="ARBA" id="ARBA00022980"/>
    </source>
</evidence>
<evidence type="ECO:0000256" key="1">
    <source>
        <dbReference type="ARBA" id="ARBA00007320"/>
    </source>
</evidence>
<keyword evidence="5" id="KW-1185">Reference proteome</keyword>
<dbReference type="SUPFAM" id="SSF52080">
    <property type="entry name" value="Ribosomal proteins L15p and L18e"/>
    <property type="match status" value="1"/>
</dbReference>
<reference evidence="4 5" key="1">
    <citation type="journal article" date="2017" name="Mol. Biol. Evol.">
        <title>The 4-celled Tetrabaena socialis nuclear genome reveals the essential components for genetic control of cell number at the origin of multicellularity in the volvocine lineage.</title>
        <authorList>
            <person name="Featherston J."/>
            <person name="Arakaki Y."/>
            <person name="Hanschen E.R."/>
            <person name="Ferris P.J."/>
            <person name="Michod R.E."/>
            <person name="Olson B.J.S.C."/>
            <person name="Nozaki H."/>
            <person name="Durand P.M."/>
        </authorList>
    </citation>
    <scope>NUCLEOTIDE SEQUENCE [LARGE SCALE GENOMIC DNA]</scope>
    <source>
        <strain evidence="4 5">NIES-571</strain>
    </source>
</reference>
<dbReference type="GO" id="GO:0003735">
    <property type="term" value="F:structural constituent of ribosome"/>
    <property type="evidence" value="ECO:0007669"/>
    <property type="project" value="InterPro"/>
</dbReference>
<dbReference type="InterPro" id="IPR036227">
    <property type="entry name" value="Ribosomal_uL15/eL18_sf"/>
</dbReference>
<comment type="caution">
    <text evidence="4">The sequence shown here is derived from an EMBL/GenBank/DDBJ whole genome shotgun (WGS) entry which is preliminary data.</text>
</comment>
<dbReference type="GO" id="GO:0006412">
    <property type="term" value="P:translation"/>
    <property type="evidence" value="ECO:0007669"/>
    <property type="project" value="InterPro"/>
</dbReference>
<organism evidence="4 5">
    <name type="scientific">Tetrabaena socialis</name>
    <dbReference type="NCBI Taxonomy" id="47790"/>
    <lineage>
        <taxon>Eukaryota</taxon>
        <taxon>Viridiplantae</taxon>
        <taxon>Chlorophyta</taxon>
        <taxon>core chlorophytes</taxon>
        <taxon>Chlorophyceae</taxon>
        <taxon>CS clade</taxon>
        <taxon>Chlamydomonadales</taxon>
        <taxon>Tetrabaenaceae</taxon>
        <taxon>Tetrabaena</taxon>
    </lineage>
</organism>
<dbReference type="InterPro" id="IPR005749">
    <property type="entry name" value="Ribosomal_uL15_bac-type"/>
</dbReference>
<gene>
    <name evidence="4" type="ORF">TSOC_002760</name>
</gene>
<protein>
    <submittedName>
        <fullName evidence="4">50S ribosomal protein L15</fullName>
    </submittedName>
</protein>
<comment type="similarity">
    <text evidence="1">Belongs to the universal ribosomal protein uL15 family.</text>
</comment>
<dbReference type="GO" id="GO:0005762">
    <property type="term" value="C:mitochondrial large ribosomal subunit"/>
    <property type="evidence" value="ECO:0007669"/>
    <property type="project" value="TreeGrafter"/>
</dbReference>
<evidence type="ECO:0000313" key="4">
    <source>
        <dbReference type="EMBL" id="PNH10490.1"/>
    </source>
</evidence>
<dbReference type="PANTHER" id="PTHR12934:SF11">
    <property type="entry name" value="LARGE RIBOSOMAL SUBUNIT PROTEIN UL15M"/>
    <property type="match status" value="1"/>
</dbReference>
<keyword evidence="2 4" id="KW-0689">Ribosomal protein</keyword>
<proteinExistence type="inferred from homology"/>
<evidence type="ECO:0000256" key="3">
    <source>
        <dbReference type="ARBA" id="ARBA00023274"/>
    </source>
</evidence>
<dbReference type="Proteomes" id="UP000236333">
    <property type="component" value="Unassembled WGS sequence"/>
</dbReference>
<evidence type="ECO:0000313" key="5">
    <source>
        <dbReference type="Proteomes" id="UP000236333"/>
    </source>
</evidence>
<dbReference type="AlphaFoldDB" id="A0A2J8AD94"/>
<accession>A0A2J8AD94</accession>
<name>A0A2J8AD94_9CHLO</name>
<dbReference type="EMBL" id="PGGS01000054">
    <property type="protein sequence ID" value="PNH10490.1"/>
    <property type="molecule type" value="Genomic_DNA"/>
</dbReference>
<dbReference type="PANTHER" id="PTHR12934">
    <property type="entry name" value="50S RIBOSOMAL PROTEIN L15"/>
    <property type="match status" value="1"/>
</dbReference>
<dbReference type="OrthoDB" id="361383at2759"/>
<sequence length="260" mass="27188">MSHAASLLVRLGAACSRSLSRGSALATAAAGAPSCSYTPGTATLGWRLWQAQHGAADGLGGVAGQLGPLSRGFAFSISGPDYLVGLNNLRDNPSARRQRIRVGRGNGSRRGNYCGRGMNGQNSRGRGAHMLSTLDLYDTGCITSNIKYGVLLYGKARLPFPLDLQVTAADADTRSCVEGGGGRLVRVYYNQEGLAALMHPEKFTGCNLPLPLPAARWHPRHDKKFDAIGQIPPVVQPLLLQQTGTAAALARGVAGAGARA</sequence>